<feature type="signal peptide" evidence="1">
    <location>
        <begin position="1"/>
        <end position="18"/>
    </location>
</feature>
<dbReference type="EMBL" id="JBCLYO010000005">
    <property type="protein sequence ID" value="KAL0088751.1"/>
    <property type="molecule type" value="Genomic_DNA"/>
</dbReference>
<sequence>MFLLKKCFLLVHWMVSLLLTIDKPLMYSEISSQNIFSTFYIYQIIISDYLNISQKTLSYIYVNTQERLINTYMYSLLFKTKQKICFHDYNFLREKLRIYNHKCLCACLLLTLYIKIQQTFGSFQFSLL</sequence>
<protein>
    <recommendedName>
        <fullName evidence="4">Transmembrane protein</fullName>
    </recommendedName>
</protein>
<proteinExistence type="predicted"/>
<evidence type="ECO:0000313" key="2">
    <source>
        <dbReference type="EMBL" id="KAL0088751.1"/>
    </source>
</evidence>
<reference evidence="2 3" key="1">
    <citation type="submission" date="2024-04" db="EMBL/GenBank/DDBJ databases">
        <title>Symmetric and asymmetric DNA N6-adenine methylation regulates different biological responses in Mucorales.</title>
        <authorList>
            <consortium name="Lawrence Berkeley National Laboratory"/>
            <person name="Lax C."/>
            <person name="Mondo S.J."/>
            <person name="Osorio-Concepcion M."/>
            <person name="Muszewska A."/>
            <person name="Corrochano-Luque M."/>
            <person name="Gutierrez G."/>
            <person name="Riley R."/>
            <person name="Lipzen A."/>
            <person name="Guo J."/>
            <person name="Hundley H."/>
            <person name="Amirebrahimi M."/>
            <person name="Ng V."/>
            <person name="Lorenzo-Gutierrez D."/>
            <person name="Binder U."/>
            <person name="Yang J."/>
            <person name="Song Y."/>
            <person name="Canovas D."/>
            <person name="Navarro E."/>
            <person name="Freitag M."/>
            <person name="Gabaldon T."/>
            <person name="Grigoriev I.V."/>
            <person name="Corrochano L.M."/>
            <person name="Nicolas F.E."/>
            <person name="Garre V."/>
        </authorList>
    </citation>
    <scope>NUCLEOTIDE SEQUENCE [LARGE SCALE GENOMIC DNA]</scope>
    <source>
        <strain evidence="2 3">L51</strain>
    </source>
</reference>
<comment type="caution">
    <text evidence="2">The sequence shown here is derived from an EMBL/GenBank/DDBJ whole genome shotgun (WGS) entry which is preliminary data.</text>
</comment>
<evidence type="ECO:0008006" key="4">
    <source>
        <dbReference type="Google" id="ProtNLM"/>
    </source>
</evidence>
<gene>
    <name evidence="2" type="ORF">J3Q64DRAFT_1731497</name>
</gene>
<dbReference type="Proteomes" id="UP001448207">
    <property type="component" value="Unassembled WGS sequence"/>
</dbReference>
<name>A0ABR3B521_PHYBL</name>
<keyword evidence="1" id="KW-0732">Signal</keyword>
<organism evidence="2 3">
    <name type="scientific">Phycomyces blakesleeanus</name>
    <dbReference type="NCBI Taxonomy" id="4837"/>
    <lineage>
        <taxon>Eukaryota</taxon>
        <taxon>Fungi</taxon>
        <taxon>Fungi incertae sedis</taxon>
        <taxon>Mucoromycota</taxon>
        <taxon>Mucoromycotina</taxon>
        <taxon>Mucoromycetes</taxon>
        <taxon>Mucorales</taxon>
        <taxon>Phycomycetaceae</taxon>
        <taxon>Phycomyces</taxon>
    </lineage>
</organism>
<accession>A0ABR3B521</accession>
<evidence type="ECO:0000256" key="1">
    <source>
        <dbReference type="SAM" id="SignalP"/>
    </source>
</evidence>
<keyword evidence="3" id="KW-1185">Reference proteome</keyword>
<feature type="chain" id="PRO_5045831012" description="Transmembrane protein" evidence="1">
    <location>
        <begin position="19"/>
        <end position="128"/>
    </location>
</feature>
<evidence type="ECO:0000313" key="3">
    <source>
        <dbReference type="Proteomes" id="UP001448207"/>
    </source>
</evidence>